<sequence>MKHLTFLFSLLLFACSIHAKHSFNPIEVNGIEGYNNLNRLQPNDKHFEKGMEYLKSKKYEEAIKEFDKSIKLNSENGNAYKQRGIAKAELVGQCSIYNAKKEEGTPEKKPPFSKDSAKEDLKKAKELGCETDKETLFMLGIKPSEL</sequence>
<feature type="region of interest" description="Disordered" evidence="4">
    <location>
        <begin position="101"/>
        <end position="120"/>
    </location>
</feature>
<evidence type="ECO:0000256" key="1">
    <source>
        <dbReference type="ARBA" id="ARBA00022737"/>
    </source>
</evidence>
<proteinExistence type="predicted"/>
<feature type="repeat" description="TPR" evidence="3">
    <location>
        <begin position="43"/>
        <end position="76"/>
    </location>
</feature>
<feature type="signal peptide" evidence="5">
    <location>
        <begin position="1"/>
        <end position="19"/>
    </location>
</feature>
<dbReference type="EMBL" id="CP048409">
    <property type="protein sequence ID" value="QIA08793.1"/>
    <property type="molecule type" value="Genomic_DNA"/>
</dbReference>
<evidence type="ECO:0000256" key="2">
    <source>
        <dbReference type="ARBA" id="ARBA00022803"/>
    </source>
</evidence>
<evidence type="ECO:0000256" key="4">
    <source>
        <dbReference type="SAM" id="MobiDB-lite"/>
    </source>
</evidence>
<evidence type="ECO:0000313" key="6">
    <source>
        <dbReference type="EMBL" id="QIA08793.1"/>
    </source>
</evidence>
<dbReference type="KEGG" id="drc:G0Q07_14165"/>
<dbReference type="PROSITE" id="PS50005">
    <property type="entry name" value="TPR"/>
    <property type="match status" value="1"/>
</dbReference>
<dbReference type="InterPro" id="IPR019734">
    <property type="entry name" value="TPR_rpt"/>
</dbReference>
<dbReference type="InterPro" id="IPR013105">
    <property type="entry name" value="TPR_2"/>
</dbReference>
<name>A0A6C0RGY0_9BACT</name>
<protein>
    <submittedName>
        <fullName evidence="6">Tetratricopeptide repeat protein</fullName>
    </submittedName>
</protein>
<dbReference type="RefSeq" id="WP_163347238.1">
    <property type="nucleotide sequence ID" value="NZ_CP048409.1"/>
</dbReference>
<keyword evidence="5" id="KW-0732">Signal</keyword>
<dbReference type="Gene3D" id="1.25.40.10">
    <property type="entry name" value="Tetratricopeptide repeat domain"/>
    <property type="match status" value="1"/>
</dbReference>
<dbReference type="SMART" id="SM00028">
    <property type="entry name" value="TPR"/>
    <property type="match status" value="1"/>
</dbReference>
<feature type="chain" id="PRO_5025560766" evidence="5">
    <location>
        <begin position="20"/>
        <end position="146"/>
    </location>
</feature>
<keyword evidence="1" id="KW-0677">Repeat</keyword>
<evidence type="ECO:0000313" key="7">
    <source>
        <dbReference type="Proteomes" id="UP000474630"/>
    </source>
</evidence>
<gene>
    <name evidence="6" type="ORF">G0Q07_14165</name>
</gene>
<dbReference type="PROSITE" id="PS51257">
    <property type="entry name" value="PROKAR_LIPOPROTEIN"/>
    <property type="match status" value="1"/>
</dbReference>
<evidence type="ECO:0000256" key="3">
    <source>
        <dbReference type="PROSITE-ProRule" id="PRU00339"/>
    </source>
</evidence>
<dbReference type="Proteomes" id="UP000474630">
    <property type="component" value="Chromosome"/>
</dbReference>
<accession>A0A6C0RGY0</accession>
<keyword evidence="7" id="KW-1185">Reference proteome</keyword>
<dbReference type="Pfam" id="PF07719">
    <property type="entry name" value="TPR_2"/>
    <property type="match status" value="1"/>
</dbReference>
<dbReference type="SUPFAM" id="SSF48452">
    <property type="entry name" value="TPR-like"/>
    <property type="match status" value="1"/>
</dbReference>
<keyword evidence="2 3" id="KW-0802">TPR repeat</keyword>
<dbReference type="InterPro" id="IPR011990">
    <property type="entry name" value="TPR-like_helical_dom_sf"/>
</dbReference>
<organism evidence="6 7">
    <name type="scientific">Draconibacterium halophilum</name>
    <dbReference type="NCBI Taxonomy" id="2706887"/>
    <lineage>
        <taxon>Bacteria</taxon>
        <taxon>Pseudomonadati</taxon>
        <taxon>Bacteroidota</taxon>
        <taxon>Bacteroidia</taxon>
        <taxon>Marinilabiliales</taxon>
        <taxon>Prolixibacteraceae</taxon>
        <taxon>Draconibacterium</taxon>
    </lineage>
</organism>
<reference evidence="6 7" key="1">
    <citation type="submission" date="2020-02" db="EMBL/GenBank/DDBJ databases">
        <title>Genome sequencing for Draconibacterium sp. strain M1.</title>
        <authorList>
            <person name="Park S.-J."/>
        </authorList>
    </citation>
    <scope>NUCLEOTIDE SEQUENCE [LARGE SCALE GENOMIC DNA]</scope>
    <source>
        <strain evidence="6 7">M1</strain>
    </source>
</reference>
<dbReference type="AlphaFoldDB" id="A0A6C0RGY0"/>
<evidence type="ECO:0000256" key="5">
    <source>
        <dbReference type="SAM" id="SignalP"/>
    </source>
</evidence>